<dbReference type="InterPro" id="IPR023393">
    <property type="entry name" value="START-like_dom_sf"/>
</dbReference>
<evidence type="ECO:0000313" key="1">
    <source>
        <dbReference type="EMBL" id="MFD0950848.1"/>
    </source>
</evidence>
<organism evidence="1 2">
    <name type="scientific">Paraperlucidibaca wandonensis</name>
    <dbReference type="NCBI Taxonomy" id="1268273"/>
    <lineage>
        <taxon>Bacteria</taxon>
        <taxon>Pseudomonadati</taxon>
        <taxon>Pseudomonadota</taxon>
        <taxon>Gammaproteobacteria</taxon>
        <taxon>Moraxellales</taxon>
        <taxon>Moraxellaceae</taxon>
        <taxon>Paraperlucidibaca</taxon>
    </lineage>
</organism>
<keyword evidence="2" id="KW-1185">Reference proteome</keyword>
<dbReference type="Gene3D" id="3.30.530.20">
    <property type="match status" value="1"/>
</dbReference>
<dbReference type="RefSeq" id="WP_379071923.1">
    <property type="nucleotide sequence ID" value="NZ_JBHTIT010000001.1"/>
</dbReference>
<dbReference type="CDD" id="cd07821">
    <property type="entry name" value="PYR_PYL_RCAR_like"/>
    <property type="match status" value="1"/>
</dbReference>
<reference evidence="2" key="1">
    <citation type="journal article" date="2019" name="Int. J. Syst. Evol. Microbiol.">
        <title>The Global Catalogue of Microorganisms (GCM) 10K type strain sequencing project: providing services to taxonomists for standard genome sequencing and annotation.</title>
        <authorList>
            <consortium name="The Broad Institute Genomics Platform"/>
            <consortium name="The Broad Institute Genome Sequencing Center for Infectious Disease"/>
            <person name="Wu L."/>
            <person name="Ma J."/>
        </authorList>
    </citation>
    <scope>NUCLEOTIDE SEQUENCE [LARGE SCALE GENOMIC DNA]</scope>
    <source>
        <strain evidence="2">CCUG 63419</strain>
    </source>
</reference>
<gene>
    <name evidence="1" type="ORF">ACFQ0F_10675</name>
</gene>
<proteinExistence type="predicted"/>
<dbReference type="EMBL" id="JBHTIT010000001">
    <property type="protein sequence ID" value="MFD0950848.1"/>
    <property type="molecule type" value="Genomic_DNA"/>
</dbReference>
<protein>
    <submittedName>
        <fullName evidence="1">SRPBCC family protein</fullName>
    </submittedName>
</protein>
<accession>A0ABW3HJA0</accession>
<dbReference type="Pfam" id="PF10604">
    <property type="entry name" value="Polyketide_cyc2"/>
    <property type="match status" value="1"/>
</dbReference>
<sequence length="143" mass="15612">MPANRVDIVQNFPFSVDKLYSYLSDHENLGLILPAKIRRIKDGKAGVNGVGSVRKLTLPGGVSLEETVTKAEKNKLIEYTITRGGFPVKNHLGIMRFSGDNKSSHLHYTIDFDSALPGTGWLVKLALGSPIRAGLKKLVKQGL</sequence>
<comment type="caution">
    <text evidence="1">The sequence shown here is derived from an EMBL/GenBank/DDBJ whole genome shotgun (WGS) entry which is preliminary data.</text>
</comment>
<dbReference type="SUPFAM" id="SSF55961">
    <property type="entry name" value="Bet v1-like"/>
    <property type="match status" value="1"/>
</dbReference>
<dbReference type="Proteomes" id="UP001597044">
    <property type="component" value="Unassembled WGS sequence"/>
</dbReference>
<evidence type="ECO:0000313" key="2">
    <source>
        <dbReference type="Proteomes" id="UP001597044"/>
    </source>
</evidence>
<name>A0ABW3HJA0_9GAMM</name>
<dbReference type="InterPro" id="IPR019587">
    <property type="entry name" value="Polyketide_cyclase/dehydratase"/>
</dbReference>